<sequence length="82" mass="9357">MSRAKHHLELLTTKFRSGKYVKPSQFIDEVKDSGDIEEVLYKSATSKDGPLNEVDFKIGDLIVHTRFGTGQIEDLNEHIIRI</sequence>
<dbReference type="SUPFAM" id="SSF141259">
    <property type="entry name" value="CarD-like"/>
    <property type="match status" value="1"/>
</dbReference>
<reference evidence="1" key="1">
    <citation type="submission" date="2022-03" db="EMBL/GenBank/DDBJ databases">
        <title>Draft genome sequence of Aduncisulcus paluster, a free-living microaerophilic Fornicata.</title>
        <authorList>
            <person name="Yuyama I."/>
            <person name="Kume K."/>
            <person name="Tamura T."/>
            <person name="Inagaki Y."/>
            <person name="Hashimoto T."/>
        </authorList>
    </citation>
    <scope>NUCLEOTIDE SEQUENCE</scope>
    <source>
        <strain evidence="1">NY0171</strain>
    </source>
</reference>
<dbReference type="InterPro" id="IPR036101">
    <property type="entry name" value="CarD-like/TRCF_RID_sf"/>
</dbReference>
<protein>
    <submittedName>
        <fullName evidence="1">Uncharacterized protein</fullName>
    </submittedName>
</protein>
<evidence type="ECO:0000313" key="1">
    <source>
        <dbReference type="EMBL" id="GKT26530.1"/>
    </source>
</evidence>
<evidence type="ECO:0000313" key="2">
    <source>
        <dbReference type="Proteomes" id="UP001057375"/>
    </source>
</evidence>
<accession>A0ABQ5K2U0</accession>
<comment type="caution">
    <text evidence="1">The sequence shown here is derived from an EMBL/GenBank/DDBJ whole genome shotgun (WGS) entry which is preliminary data.</text>
</comment>
<dbReference type="EMBL" id="BQXS01007234">
    <property type="protein sequence ID" value="GKT26530.1"/>
    <property type="molecule type" value="Genomic_DNA"/>
</dbReference>
<gene>
    <name evidence="1" type="ORF">ADUPG1_004704</name>
</gene>
<dbReference type="Proteomes" id="UP001057375">
    <property type="component" value="Unassembled WGS sequence"/>
</dbReference>
<keyword evidence="2" id="KW-1185">Reference proteome</keyword>
<proteinExistence type="predicted"/>
<organism evidence="1 2">
    <name type="scientific">Aduncisulcus paluster</name>
    <dbReference type="NCBI Taxonomy" id="2918883"/>
    <lineage>
        <taxon>Eukaryota</taxon>
        <taxon>Metamonada</taxon>
        <taxon>Carpediemonas-like organisms</taxon>
        <taxon>Aduncisulcus</taxon>
    </lineage>
</organism>
<feature type="non-terminal residue" evidence="1">
    <location>
        <position position="82"/>
    </location>
</feature>
<name>A0ABQ5K2U0_9EUKA</name>